<organism evidence="1 2">
    <name type="scientific">Lepraria finkii</name>
    <dbReference type="NCBI Taxonomy" id="1340010"/>
    <lineage>
        <taxon>Eukaryota</taxon>
        <taxon>Fungi</taxon>
        <taxon>Dikarya</taxon>
        <taxon>Ascomycota</taxon>
        <taxon>Pezizomycotina</taxon>
        <taxon>Lecanoromycetes</taxon>
        <taxon>OSLEUM clade</taxon>
        <taxon>Lecanoromycetidae</taxon>
        <taxon>Lecanorales</taxon>
        <taxon>Lecanorineae</taxon>
        <taxon>Stereocaulaceae</taxon>
        <taxon>Lepraria</taxon>
    </lineage>
</organism>
<name>A0ABR4AHY5_9LECA</name>
<accession>A0ABR4AHY5</accession>
<evidence type="ECO:0000313" key="2">
    <source>
        <dbReference type="Proteomes" id="UP001590951"/>
    </source>
</evidence>
<comment type="caution">
    <text evidence="1">The sequence shown here is derived from an EMBL/GenBank/DDBJ whole genome shotgun (WGS) entry which is preliminary data.</text>
</comment>
<protein>
    <submittedName>
        <fullName evidence="1">Uncharacterized protein</fullName>
    </submittedName>
</protein>
<dbReference type="EMBL" id="JBHFEH010000148">
    <property type="protein sequence ID" value="KAL2045388.1"/>
    <property type="molecule type" value="Genomic_DNA"/>
</dbReference>
<evidence type="ECO:0000313" key="1">
    <source>
        <dbReference type="EMBL" id="KAL2045388.1"/>
    </source>
</evidence>
<keyword evidence="2" id="KW-1185">Reference proteome</keyword>
<gene>
    <name evidence="1" type="ORF">ABVK25_012154</name>
</gene>
<dbReference type="Proteomes" id="UP001590951">
    <property type="component" value="Unassembled WGS sequence"/>
</dbReference>
<proteinExistence type="predicted"/>
<sequence length="87" mass="10017">MNPLKVLAADSCAHLPAALRIHMKQIRVQRHCRDRYAHYLPIYEDGDDRIVPCVLDGEAVDEDEDRDGHDGRGEVDWKEARFGNLFD</sequence>
<reference evidence="1 2" key="1">
    <citation type="submission" date="2024-09" db="EMBL/GenBank/DDBJ databases">
        <title>Rethinking Asexuality: The Enigmatic Case of Functional Sexual Genes in Lepraria (Stereocaulaceae).</title>
        <authorList>
            <person name="Doellman M."/>
            <person name="Sun Y."/>
            <person name="Barcenas-Pena A."/>
            <person name="Lumbsch H.T."/>
            <person name="Grewe F."/>
        </authorList>
    </citation>
    <scope>NUCLEOTIDE SEQUENCE [LARGE SCALE GENOMIC DNA]</scope>
    <source>
        <strain evidence="1 2">Grewe 0041</strain>
    </source>
</reference>